<dbReference type="PROSITE" id="PS50404">
    <property type="entry name" value="GST_NTER"/>
    <property type="match status" value="1"/>
</dbReference>
<dbReference type="PANTHER" id="PTHR44051">
    <property type="entry name" value="GLUTATHIONE S-TRANSFERASE-RELATED"/>
    <property type="match status" value="1"/>
</dbReference>
<proteinExistence type="inferred from homology"/>
<dbReference type="InterPro" id="IPR036249">
    <property type="entry name" value="Thioredoxin-like_sf"/>
</dbReference>
<dbReference type="InterPro" id="IPR040079">
    <property type="entry name" value="Glutathione_S-Trfase"/>
</dbReference>
<feature type="domain" description="GST N-terminal" evidence="2">
    <location>
        <begin position="52"/>
        <end position="140"/>
    </location>
</feature>
<dbReference type="Proteomes" id="UP000253472">
    <property type="component" value="Unassembled WGS sequence"/>
</dbReference>
<accession>A0A367XY88</accession>
<keyword evidence="4" id="KW-0808">Transferase</keyword>
<evidence type="ECO:0000313" key="5">
    <source>
        <dbReference type="Proteomes" id="UP000253472"/>
    </source>
</evidence>
<dbReference type="OrthoDB" id="2098326at2759"/>
<dbReference type="STRING" id="5486.A0A367XY88"/>
<dbReference type="SUPFAM" id="SSF47616">
    <property type="entry name" value="GST C-terminal domain-like"/>
    <property type="match status" value="1"/>
</dbReference>
<sequence length="307" mass="36466">MITYFWQSLETDQYSGDAIYKWTRKNLWFIFLDLYYKPNQIITTMANPKGLEDRFILHWLDDSRSHRILWLLEILNLDYEVKIYLRHPETWRGPLQLFDVNQLGKAPVLEIVFADGRPPISLSELGFIMQYLLRYYDPDHILNPVSQDLQLEVDYFLHFSEGSLQHIQMALLINSAAKHISPFGTKKLVNTITKAINNGYYKHEWYLNMDYLESRLEQNKTGFFVGDRLTGADVILSFPIYENVFDNLDGMKEILGDKRDLRKMYPNLYQWSKMIRKDPSYKKVTQMMDEDVEDLIALNPRFDYGKE</sequence>
<keyword evidence="5" id="KW-1185">Reference proteome</keyword>
<protein>
    <submittedName>
        <fullName evidence="4">Glutathione S-transferase 1</fullName>
    </submittedName>
</protein>
<dbReference type="InterPro" id="IPR036282">
    <property type="entry name" value="Glutathione-S-Trfase_C_sf"/>
</dbReference>
<dbReference type="Pfam" id="PF14497">
    <property type="entry name" value="GST_C_3"/>
    <property type="match status" value="1"/>
</dbReference>
<dbReference type="InterPro" id="IPR010987">
    <property type="entry name" value="Glutathione-S-Trfase_C-like"/>
</dbReference>
<dbReference type="Gene3D" id="3.40.30.10">
    <property type="entry name" value="Glutaredoxin"/>
    <property type="match status" value="1"/>
</dbReference>
<comment type="similarity">
    <text evidence="1">Belongs to the GST superfamily.</text>
</comment>
<feature type="domain" description="GST C-terminal" evidence="3">
    <location>
        <begin position="162"/>
        <end position="295"/>
    </location>
</feature>
<reference evidence="4 5" key="1">
    <citation type="submission" date="2018-06" db="EMBL/GenBank/DDBJ databases">
        <title>Whole genome sequencing of Candida tropicalis (genome annotated by CSBL at Korea University).</title>
        <authorList>
            <person name="Ahn J."/>
        </authorList>
    </citation>
    <scope>NUCLEOTIDE SEQUENCE [LARGE SCALE GENOMIC DNA]</scope>
    <source>
        <strain evidence="4 5">ATCC 20962</strain>
    </source>
</reference>
<organism evidence="4 5">
    <name type="scientific">Candida viswanathii</name>
    <dbReference type="NCBI Taxonomy" id="5486"/>
    <lineage>
        <taxon>Eukaryota</taxon>
        <taxon>Fungi</taxon>
        <taxon>Dikarya</taxon>
        <taxon>Ascomycota</taxon>
        <taxon>Saccharomycotina</taxon>
        <taxon>Pichiomycetes</taxon>
        <taxon>Debaryomycetaceae</taxon>
        <taxon>Candida/Lodderomyces clade</taxon>
        <taxon>Candida</taxon>
    </lineage>
</organism>
<evidence type="ECO:0000313" key="4">
    <source>
        <dbReference type="EMBL" id="RCK58230.1"/>
    </source>
</evidence>
<dbReference type="PANTHER" id="PTHR44051:SF9">
    <property type="entry name" value="GLUTATHIONE S-TRANSFERASE 1"/>
    <property type="match status" value="1"/>
</dbReference>
<dbReference type="Gene3D" id="1.20.1050.10">
    <property type="match status" value="1"/>
</dbReference>
<dbReference type="InterPro" id="IPR004045">
    <property type="entry name" value="Glutathione_S-Trfase_N"/>
</dbReference>
<evidence type="ECO:0000259" key="3">
    <source>
        <dbReference type="PROSITE" id="PS50405"/>
    </source>
</evidence>
<gene>
    <name evidence="4" type="primary">GTT1_5</name>
    <name evidence="4" type="ORF">Cantr_06220</name>
</gene>
<dbReference type="CDD" id="cd03046">
    <property type="entry name" value="GST_N_GTT1_like"/>
    <property type="match status" value="1"/>
</dbReference>
<dbReference type="Pfam" id="PF13409">
    <property type="entry name" value="GST_N_2"/>
    <property type="match status" value="1"/>
</dbReference>
<dbReference type="SFLD" id="SFLDS00019">
    <property type="entry name" value="Glutathione_Transferase_(cytos"/>
    <property type="match status" value="1"/>
</dbReference>
<dbReference type="GO" id="GO:0016740">
    <property type="term" value="F:transferase activity"/>
    <property type="evidence" value="ECO:0007669"/>
    <property type="project" value="UniProtKB-KW"/>
</dbReference>
<dbReference type="EMBL" id="QLNQ01000028">
    <property type="protein sequence ID" value="RCK58230.1"/>
    <property type="molecule type" value="Genomic_DNA"/>
</dbReference>
<dbReference type="AlphaFoldDB" id="A0A367XY88"/>
<comment type="caution">
    <text evidence="4">The sequence shown here is derived from an EMBL/GenBank/DDBJ whole genome shotgun (WGS) entry which is preliminary data.</text>
</comment>
<name>A0A367XY88_9ASCO</name>
<dbReference type="InterPro" id="IPR004046">
    <property type="entry name" value="GST_C"/>
</dbReference>
<evidence type="ECO:0000256" key="1">
    <source>
        <dbReference type="ARBA" id="ARBA00007409"/>
    </source>
</evidence>
<evidence type="ECO:0000259" key="2">
    <source>
        <dbReference type="PROSITE" id="PS50404"/>
    </source>
</evidence>
<dbReference type="SUPFAM" id="SSF52833">
    <property type="entry name" value="Thioredoxin-like"/>
    <property type="match status" value="1"/>
</dbReference>
<dbReference type="PROSITE" id="PS50405">
    <property type="entry name" value="GST_CTER"/>
    <property type="match status" value="1"/>
</dbReference>